<dbReference type="AlphaFoldDB" id="A0AAW6B9F2"/>
<evidence type="ECO:0000256" key="1">
    <source>
        <dbReference type="SAM" id="Coils"/>
    </source>
</evidence>
<dbReference type="EMBL" id="JAOTHD010000010">
    <property type="protein sequence ID" value="MDB6246558.1"/>
    <property type="molecule type" value="Genomic_DNA"/>
</dbReference>
<reference evidence="2" key="1">
    <citation type="journal article" date="2022" name="Microorganisms">
        <title>Antibiotic Susceptibility, Resistance Gene Determinants and Corresponding Genomic Regions in Lactobacillus amylovorus Isolates Derived from Wild Boars and Domestic Pigs.</title>
        <authorList>
            <person name="Moravkova M."/>
            <person name="Kostovova I."/>
            <person name="Kavanova K."/>
            <person name="Pechar R."/>
            <person name="Stanek S."/>
            <person name="Brychta A."/>
            <person name="Zeman M."/>
            <person name="Kubasova T."/>
        </authorList>
    </citation>
    <scope>NUCLEOTIDE SEQUENCE</scope>
    <source>
        <strain evidence="2">M597B</strain>
    </source>
</reference>
<protein>
    <submittedName>
        <fullName evidence="2">Bacteriophage abortive infection AbiH family protein</fullName>
    </submittedName>
</protein>
<comment type="caution">
    <text evidence="2">The sequence shown here is derived from an EMBL/GenBank/DDBJ whole genome shotgun (WGS) entry which is preliminary data.</text>
</comment>
<dbReference type="Proteomes" id="UP001141961">
    <property type="component" value="Unassembled WGS sequence"/>
</dbReference>
<proteinExistence type="predicted"/>
<sequence>MNNKKVANRKLVILGNGFDLNLGMNSKFSDFADSKYGKEVLQQNRWENPRPYWYNFEENMAQNYTSALLKKIRGEKECVKSSHLHEFGYYLKQYDNIAEKLTEYLEVAQDDMFNAQNEILARKQAHPFDHVQTIPEVMPETDKKLKEADAILSFNYTQTPQEIFGVSDERVIYIHGSLKDKNIILGANNDFNFQGEINDFTPLRKIFRRDVNDFIQKKKPDSDVLSEFKKFDMQFYNYRNLPTEFYKAKILPEVLELDENYEMISKYFVDDQLLNFGNQNWDRAMKIKEKWKRNSKLAPQIIDYVSNHLFRPFKIDFGVFIHSLNEIEEISIMGHSLNSDIEVIEDLLHSCLKLKKVNIFYYGGESISEKMRKVEFVLKNVFYSDVDVNLISYWAK</sequence>
<name>A0AAW6B9F2_LACAM</name>
<dbReference type="Pfam" id="PF14253">
    <property type="entry name" value="AbiH"/>
    <property type="match status" value="1"/>
</dbReference>
<dbReference type="RefSeq" id="WP_271326949.1">
    <property type="nucleotide sequence ID" value="NZ_JAOTHC010000010.1"/>
</dbReference>
<dbReference type="InterPro" id="IPR025935">
    <property type="entry name" value="AbiH"/>
</dbReference>
<keyword evidence="1" id="KW-0175">Coiled coil</keyword>
<organism evidence="2 3">
    <name type="scientific">Lactobacillus amylovorus</name>
    <dbReference type="NCBI Taxonomy" id="1604"/>
    <lineage>
        <taxon>Bacteria</taxon>
        <taxon>Bacillati</taxon>
        <taxon>Bacillota</taxon>
        <taxon>Bacilli</taxon>
        <taxon>Lactobacillales</taxon>
        <taxon>Lactobacillaceae</taxon>
        <taxon>Lactobacillus</taxon>
    </lineage>
</organism>
<accession>A0AAW6B9F2</accession>
<evidence type="ECO:0000313" key="2">
    <source>
        <dbReference type="EMBL" id="MDB6246558.1"/>
    </source>
</evidence>
<gene>
    <name evidence="2" type="ORF">ODV14_04275</name>
</gene>
<reference evidence="2" key="2">
    <citation type="submission" date="2022-10" db="EMBL/GenBank/DDBJ databases">
        <authorList>
            <person name="Kostovova I."/>
            <person name="Moravkova M."/>
            <person name="Pechar R."/>
        </authorList>
    </citation>
    <scope>NUCLEOTIDE SEQUENCE</scope>
    <source>
        <strain evidence="2">M597B</strain>
    </source>
</reference>
<feature type="coiled-coil region" evidence="1">
    <location>
        <begin position="91"/>
        <end position="118"/>
    </location>
</feature>
<evidence type="ECO:0000313" key="3">
    <source>
        <dbReference type="Proteomes" id="UP001141961"/>
    </source>
</evidence>